<comment type="subcellular location">
    <subcellularLocation>
        <location evidence="1">Cell membrane</location>
        <topology evidence="1">Single-pass membrane protein</topology>
    </subcellularLocation>
    <subcellularLocation>
        <location evidence="7">Cell membrane</location>
        <topology evidence="7">Single-pass type II membrane protein</topology>
    </subcellularLocation>
</comment>
<evidence type="ECO:0000256" key="2">
    <source>
        <dbReference type="ARBA" id="ARBA00005811"/>
    </source>
</evidence>
<dbReference type="Gene3D" id="3.30.420.270">
    <property type="match status" value="1"/>
</dbReference>
<proteinExistence type="inferred from homology"/>
<accession>A0A7I9VSV5</accession>
<dbReference type="GO" id="GO:0015031">
    <property type="term" value="P:protein transport"/>
    <property type="evidence" value="ECO:0007669"/>
    <property type="project" value="UniProtKB-KW"/>
</dbReference>
<protein>
    <submittedName>
        <fullName evidence="9">Protein TolR</fullName>
    </submittedName>
</protein>
<evidence type="ECO:0000256" key="1">
    <source>
        <dbReference type="ARBA" id="ARBA00004162"/>
    </source>
</evidence>
<evidence type="ECO:0000256" key="8">
    <source>
        <dbReference type="SAM" id="Phobius"/>
    </source>
</evidence>
<evidence type="ECO:0000256" key="7">
    <source>
        <dbReference type="RuleBase" id="RU003879"/>
    </source>
</evidence>
<dbReference type="Proteomes" id="UP000503640">
    <property type="component" value="Unassembled WGS sequence"/>
</dbReference>
<name>A0A7I9VSV5_9BACT</name>
<evidence type="ECO:0000256" key="5">
    <source>
        <dbReference type="ARBA" id="ARBA00022989"/>
    </source>
</evidence>
<keyword evidence="7" id="KW-0813">Transport</keyword>
<feature type="transmembrane region" description="Helical" evidence="8">
    <location>
        <begin position="16"/>
        <end position="37"/>
    </location>
</feature>
<keyword evidence="4 7" id="KW-0812">Transmembrane</keyword>
<evidence type="ECO:0000256" key="3">
    <source>
        <dbReference type="ARBA" id="ARBA00022475"/>
    </source>
</evidence>
<dbReference type="Pfam" id="PF02472">
    <property type="entry name" value="ExbD"/>
    <property type="match status" value="1"/>
</dbReference>
<dbReference type="PANTHER" id="PTHR30558">
    <property type="entry name" value="EXBD MEMBRANE COMPONENT OF PMF-DRIVEN MACROMOLECULE IMPORT SYSTEM"/>
    <property type="match status" value="1"/>
</dbReference>
<keyword evidence="7" id="KW-0653">Protein transport</keyword>
<reference evidence="10" key="1">
    <citation type="journal article" date="2020" name="Appl. Environ. Microbiol.">
        <title>Diazotrophic Anaeromyxobacter Isolates from Soils.</title>
        <authorList>
            <person name="Masuda Y."/>
            <person name="Yamanaka H."/>
            <person name="Xu Z.X."/>
            <person name="Shiratori Y."/>
            <person name="Aono T."/>
            <person name="Amachi S."/>
            <person name="Senoo K."/>
            <person name="Itoh H."/>
        </authorList>
    </citation>
    <scope>NUCLEOTIDE SEQUENCE [LARGE SCALE GENOMIC DNA]</scope>
    <source>
        <strain evidence="10">R267</strain>
    </source>
</reference>
<gene>
    <name evidence="9" type="ORF">AMYX_42740</name>
</gene>
<organism evidence="9 10">
    <name type="scientific">Anaeromyxobacter diazotrophicus</name>
    <dbReference type="NCBI Taxonomy" id="2590199"/>
    <lineage>
        <taxon>Bacteria</taxon>
        <taxon>Pseudomonadati</taxon>
        <taxon>Myxococcota</taxon>
        <taxon>Myxococcia</taxon>
        <taxon>Myxococcales</taxon>
        <taxon>Cystobacterineae</taxon>
        <taxon>Anaeromyxobacteraceae</taxon>
        <taxon>Anaeromyxobacter</taxon>
    </lineage>
</organism>
<keyword evidence="5 8" id="KW-1133">Transmembrane helix</keyword>
<dbReference type="InterPro" id="IPR003400">
    <property type="entry name" value="ExbD"/>
</dbReference>
<dbReference type="PANTHER" id="PTHR30558:SF7">
    <property type="entry name" value="TOL-PAL SYSTEM PROTEIN TOLR"/>
    <property type="match status" value="1"/>
</dbReference>
<sequence>MSMDVGGKSVKSDINVTPLVDVVLVLLIIFMVITPMLQRGKPVQLPRAKMVSELKHGGDPILLSLTGDGRTWLDKVEVKRKELSDALVAEMAVRPGAPIILKGDKSVDYRTVREVILEVSKTRVVGVSLAASQIKTGEAE</sequence>
<dbReference type="EMBL" id="BJTG01000016">
    <property type="protein sequence ID" value="GEJ59533.1"/>
    <property type="molecule type" value="Genomic_DNA"/>
</dbReference>
<keyword evidence="10" id="KW-1185">Reference proteome</keyword>
<evidence type="ECO:0000313" key="10">
    <source>
        <dbReference type="Proteomes" id="UP000503640"/>
    </source>
</evidence>
<evidence type="ECO:0000313" key="9">
    <source>
        <dbReference type="EMBL" id="GEJ59533.1"/>
    </source>
</evidence>
<comment type="similarity">
    <text evidence="2 7">Belongs to the ExbD/TolR family.</text>
</comment>
<comment type="caution">
    <text evidence="9">The sequence shown here is derived from an EMBL/GenBank/DDBJ whole genome shotgun (WGS) entry which is preliminary data.</text>
</comment>
<evidence type="ECO:0000256" key="6">
    <source>
        <dbReference type="ARBA" id="ARBA00023136"/>
    </source>
</evidence>
<dbReference type="GO" id="GO:0005886">
    <property type="term" value="C:plasma membrane"/>
    <property type="evidence" value="ECO:0007669"/>
    <property type="project" value="UniProtKB-SubCell"/>
</dbReference>
<dbReference type="GO" id="GO:0022857">
    <property type="term" value="F:transmembrane transporter activity"/>
    <property type="evidence" value="ECO:0007669"/>
    <property type="project" value="InterPro"/>
</dbReference>
<keyword evidence="6 8" id="KW-0472">Membrane</keyword>
<evidence type="ECO:0000256" key="4">
    <source>
        <dbReference type="ARBA" id="ARBA00022692"/>
    </source>
</evidence>
<keyword evidence="3" id="KW-1003">Cell membrane</keyword>
<dbReference type="AlphaFoldDB" id="A0A7I9VSV5"/>